<dbReference type="STRING" id="1801.BRW64_04560"/>
<dbReference type="PANTHER" id="PTHR10963:SF55">
    <property type="entry name" value="GLYCOSIDE HYDROLASE FAMILY 16 PROTEIN"/>
    <property type="match status" value="1"/>
</dbReference>
<keyword evidence="3" id="KW-0378">Hydrolase</keyword>
<dbReference type="Proteomes" id="UP000220340">
    <property type="component" value="Unassembled WGS sequence"/>
</dbReference>
<reference evidence="4 6" key="2">
    <citation type="submission" date="2017-10" db="EMBL/GenBank/DDBJ databases">
        <title>The new phylogeny of genus Mycobacterium.</title>
        <authorList>
            <person name="Tortoli E."/>
            <person name="Trovato A."/>
            <person name="Cirillo D.M."/>
        </authorList>
    </citation>
    <scope>NUCLEOTIDE SEQUENCE [LARGE SCALE GENOMIC DNA]</scope>
    <source>
        <strain evidence="4 6">IP141170001</strain>
    </source>
</reference>
<evidence type="ECO:0000313" key="5">
    <source>
        <dbReference type="Proteomes" id="UP000191039"/>
    </source>
</evidence>
<dbReference type="SUPFAM" id="SSF49899">
    <property type="entry name" value="Concanavalin A-like lectins/glucanases"/>
    <property type="match status" value="1"/>
</dbReference>
<protein>
    <submittedName>
        <fullName evidence="3">Glycoside hydrolase</fullName>
    </submittedName>
</protein>
<keyword evidence="6" id="KW-1185">Reference proteome</keyword>
<dbReference type="GO" id="GO:0004553">
    <property type="term" value="F:hydrolase activity, hydrolyzing O-glycosyl compounds"/>
    <property type="evidence" value="ECO:0007669"/>
    <property type="project" value="InterPro"/>
</dbReference>
<dbReference type="InterPro" id="IPR013320">
    <property type="entry name" value="ConA-like_dom_sf"/>
</dbReference>
<evidence type="ECO:0000313" key="3">
    <source>
        <dbReference type="EMBL" id="OPE53647.1"/>
    </source>
</evidence>
<dbReference type="Gene3D" id="2.60.120.200">
    <property type="match status" value="1"/>
</dbReference>
<dbReference type="OrthoDB" id="9809583at2"/>
<dbReference type="EMBL" id="PDCR01000004">
    <property type="protein sequence ID" value="PEG55889.1"/>
    <property type="molecule type" value="Genomic_DNA"/>
</dbReference>
<dbReference type="GO" id="GO:0005975">
    <property type="term" value="P:carbohydrate metabolic process"/>
    <property type="evidence" value="ECO:0007669"/>
    <property type="project" value="InterPro"/>
</dbReference>
<dbReference type="PROSITE" id="PS51762">
    <property type="entry name" value="GH16_2"/>
    <property type="match status" value="1"/>
</dbReference>
<evidence type="ECO:0000256" key="1">
    <source>
        <dbReference type="ARBA" id="ARBA00006865"/>
    </source>
</evidence>
<comment type="similarity">
    <text evidence="1">Belongs to the glycosyl hydrolase 16 family.</text>
</comment>
<reference evidence="3 5" key="1">
    <citation type="submission" date="2016-09" db="EMBL/GenBank/DDBJ databases">
        <title>genome sequences of unsequenced Mycobacteria.</title>
        <authorList>
            <person name="Greninger A.L."/>
            <person name="Jerome K.R."/>
            <person name="Mcnair B."/>
            <person name="Wallis C."/>
            <person name="Fang F."/>
        </authorList>
    </citation>
    <scope>NUCLEOTIDE SEQUENCE [LARGE SCALE GENOMIC DNA]</scope>
    <source>
        <strain evidence="3 5">BM1</strain>
    </source>
</reference>
<name>A0A1Q4HKC0_9MYCO</name>
<dbReference type="CDD" id="cd08023">
    <property type="entry name" value="GH16_laminarinase_like"/>
    <property type="match status" value="1"/>
</dbReference>
<evidence type="ECO:0000259" key="2">
    <source>
        <dbReference type="PROSITE" id="PS51762"/>
    </source>
</evidence>
<dbReference type="Proteomes" id="UP000191039">
    <property type="component" value="Unassembled WGS sequence"/>
</dbReference>
<gene>
    <name evidence="3" type="ORF">BV510_14525</name>
    <name evidence="4" type="ORF">CRI78_04130</name>
</gene>
<sequence>MRYWTYQTGRWGASAGDNQYYTDGANDFIDADGNLVIEARRETPPDGAGAPYNYTSARMVTLDKQTVSVGSRIVARIQMPTDQGTLPAFWTLGAEPGHEYNFPRQGEIDIIELAGQGTEASKQTWVGNLHGPAHWDENVEIKIQGLGGDLGEPASNGFREYGIDWHSDRIVWHIDGVEVAQYTQQQWEALGGDWTPFSGAYDHYLVLNIAVGNNWTGDPPADQPFHSQMKVDWVKVYSLDSVTV</sequence>
<feature type="domain" description="GH16" evidence="2">
    <location>
        <begin position="1"/>
        <end position="242"/>
    </location>
</feature>
<comment type="caution">
    <text evidence="3">The sequence shown here is derived from an EMBL/GenBank/DDBJ whole genome shotgun (WGS) entry which is preliminary data.</text>
</comment>
<proteinExistence type="inferred from homology"/>
<evidence type="ECO:0000313" key="6">
    <source>
        <dbReference type="Proteomes" id="UP000220340"/>
    </source>
</evidence>
<dbReference type="EMBL" id="MIJD01000141">
    <property type="protein sequence ID" value="OPE53647.1"/>
    <property type="molecule type" value="Genomic_DNA"/>
</dbReference>
<organism evidence="3 5">
    <name type="scientific">Mycolicibacterium diernhoferi</name>
    <dbReference type="NCBI Taxonomy" id="1801"/>
    <lineage>
        <taxon>Bacteria</taxon>
        <taxon>Bacillati</taxon>
        <taxon>Actinomycetota</taxon>
        <taxon>Actinomycetes</taxon>
        <taxon>Mycobacteriales</taxon>
        <taxon>Mycobacteriaceae</taxon>
        <taxon>Mycolicibacterium</taxon>
    </lineage>
</organism>
<dbReference type="InterPro" id="IPR000757">
    <property type="entry name" value="Beta-glucanase-like"/>
</dbReference>
<dbReference type="InterPro" id="IPR050546">
    <property type="entry name" value="Glycosyl_Hydrlase_16"/>
</dbReference>
<evidence type="ECO:0000313" key="4">
    <source>
        <dbReference type="EMBL" id="PEG55889.1"/>
    </source>
</evidence>
<dbReference type="PANTHER" id="PTHR10963">
    <property type="entry name" value="GLYCOSYL HYDROLASE-RELATED"/>
    <property type="match status" value="1"/>
</dbReference>
<dbReference type="AlphaFoldDB" id="A0A1Q4HKC0"/>
<dbReference type="Pfam" id="PF00722">
    <property type="entry name" value="Glyco_hydro_16"/>
    <property type="match status" value="1"/>
</dbReference>
<accession>A0A1Q4HKC0</accession>